<keyword evidence="4 6" id="KW-1133">Transmembrane helix</keyword>
<comment type="subcellular location">
    <subcellularLocation>
        <location evidence="1">Cell membrane</location>
        <topology evidence="1">Multi-pass membrane protein</topology>
    </subcellularLocation>
</comment>
<dbReference type="Pfam" id="PF00122">
    <property type="entry name" value="E1-E2_ATPase"/>
    <property type="match status" value="1"/>
</dbReference>
<feature type="transmembrane region" description="Helical" evidence="6">
    <location>
        <begin position="67"/>
        <end position="85"/>
    </location>
</feature>
<keyword evidence="3" id="KW-1278">Translocase</keyword>
<feature type="domain" description="P-type ATPase A" evidence="7">
    <location>
        <begin position="98"/>
        <end position="197"/>
    </location>
</feature>
<dbReference type="InterPro" id="IPR059000">
    <property type="entry name" value="ATPase_P-type_domA"/>
</dbReference>
<comment type="caution">
    <text evidence="8">The sequence shown here is derived from an EMBL/GenBank/DDBJ whole genome shotgun (WGS) entry which is preliminary data.</text>
</comment>
<evidence type="ECO:0000313" key="8">
    <source>
        <dbReference type="EMBL" id="MBZ2195664.1"/>
    </source>
</evidence>
<dbReference type="InterPro" id="IPR018303">
    <property type="entry name" value="ATPase_P-typ_P_site"/>
</dbReference>
<dbReference type="InterPro" id="IPR036412">
    <property type="entry name" value="HAD-like_sf"/>
</dbReference>
<proteinExistence type="predicted"/>
<feature type="transmembrane region" description="Helical" evidence="6">
    <location>
        <begin position="611"/>
        <end position="632"/>
    </location>
</feature>
<keyword evidence="2 6" id="KW-0812">Transmembrane</keyword>
<feature type="transmembrane region" description="Helical" evidence="6">
    <location>
        <begin position="43"/>
        <end position="61"/>
    </location>
</feature>
<dbReference type="SFLD" id="SFLDF00027">
    <property type="entry name" value="p-type_atpase"/>
    <property type="match status" value="1"/>
</dbReference>
<dbReference type="InterPro" id="IPR044492">
    <property type="entry name" value="P_typ_ATPase_HD_dom"/>
</dbReference>
<reference evidence="8 9" key="1">
    <citation type="submission" date="2021-04" db="EMBL/GenBank/DDBJ databases">
        <title>Ruania sp. nov., isolated from sandy soil of mangrove forest.</title>
        <authorList>
            <person name="Ge X."/>
            <person name="Huang R."/>
            <person name="Liu W."/>
        </authorList>
    </citation>
    <scope>NUCLEOTIDE SEQUENCE [LARGE SCALE GENOMIC DNA]</scope>
    <source>
        <strain evidence="8 9">N2-46</strain>
    </source>
</reference>
<dbReference type="Proteomes" id="UP000826651">
    <property type="component" value="Unassembled WGS sequence"/>
</dbReference>
<feature type="transmembrane region" description="Helical" evidence="6">
    <location>
        <begin position="730"/>
        <end position="749"/>
    </location>
</feature>
<feature type="transmembrane region" description="Helical" evidence="6">
    <location>
        <begin position="699"/>
        <end position="718"/>
    </location>
</feature>
<dbReference type="EMBL" id="JAGSHT010000005">
    <property type="protein sequence ID" value="MBZ2195664.1"/>
    <property type="molecule type" value="Genomic_DNA"/>
</dbReference>
<name>A0ABS7S5N4_9MICO</name>
<evidence type="ECO:0000256" key="5">
    <source>
        <dbReference type="ARBA" id="ARBA00023136"/>
    </source>
</evidence>
<dbReference type="SFLD" id="SFLDG00002">
    <property type="entry name" value="C1.7:_P-type_atpase_like"/>
    <property type="match status" value="1"/>
</dbReference>
<evidence type="ECO:0000313" key="9">
    <source>
        <dbReference type="Proteomes" id="UP000826651"/>
    </source>
</evidence>
<feature type="transmembrane region" description="Helical" evidence="6">
    <location>
        <begin position="671"/>
        <end position="693"/>
    </location>
</feature>
<feature type="transmembrane region" description="Helical" evidence="6">
    <location>
        <begin position="761"/>
        <end position="781"/>
    </location>
</feature>
<dbReference type="PANTHER" id="PTHR42861">
    <property type="entry name" value="CALCIUM-TRANSPORTING ATPASE"/>
    <property type="match status" value="1"/>
</dbReference>
<dbReference type="InterPro" id="IPR001757">
    <property type="entry name" value="P_typ_ATPase"/>
</dbReference>
<keyword evidence="5 6" id="KW-0472">Membrane</keyword>
<dbReference type="NCBIfam" id="TIGR01494">
    <property type="entry name" value="ATPase_P-type"/>
    <property type="match status" value="2"/>
</dbReference>
<sequence>MSTTEVGLGLTAADVAARVARGEVNVAPESSSRSLAAIIRGNLFTLFNAILGTALVVVLLVGSWQDAVFGFVLLSNALIGGLTEYRAKRTLDKLAILDAPNATVLRDGAEQVVDLHEIVTDDILLLRLGDQVPADGEVLTSRGAEIDESMLTGESEPVSKRPGDEVLSGSAVVAGSAVIRATRVGTAGYANQLTAQVRRFSLVNSELRSGINRILVYVSWAIVPIAILLVWSQIRHHGGLDLALADGTWRNAVVSAVAGVVGMVPEGLVLLTSINFALAAIVLARRKVLVQELPAVEVLARVDVLCLDKTGTLTDGTLALAELIELSPVPGARGALAALAADPDANASAAAIAAGVTDVPVPAAQVLVPFSSARKWSAHRTEAGTWVCGAPEVLLEAGDGVLQRVRDLADTGARVLLLAAAPADALTESEPEPGPPRGLRPAHLVVLREHVRPDAAQTLAYFAAQGVTVKVISGDNPATVAAIAGAVGLGGGDVGRPVTGVDARTLPDDAEALADVVTTEQVFGRVTPEQKRAFVHALQSRGHTVAMTGDGVNDALALKDADLGIAMGSGAAATKAVARLVLLDGRFSTLPGVVDEGRRVIANMERVASLFLNKTTYAVLLAIVVAITAWPYPFLPRHLTLVGALTIGTPAFFLALAPSRQRYVPGFLHRVLTLAIPCGVASAIAVLVVYGTLNARDAGLQANTGATLTLVIMGLWLLGALARPWNWWRVALFAAMAAGAVLAIVVPFVRNFFALEVPEPFTAVLVAVTAAVGCVVIEVVYRRRQAHPGAAEVHPRTEVR</sequence>
<dbReference type="SUPFAM" id="SSF81665">
    <property type="entry name" value="Calcium ATPase, transmembrane domain M"/>
    <property type="match status" value="1"/>
</dbReference>
<dbReference type="PRINTS" id="PR00119">
    <property type="entry name" value="CATATPASE"/>
</dbReference>
<dbReference type="SUPFAM" id="SSF56784">
    <property type="entry name" value="HAD-like"/>
    <property type="match status" value="1"/>
</dbReference>
<feature type="transmembrane region" description="Helical" evidence="6">
    <location>
        <begin position="638"/>
        <end position="659"/>
    </location>
</feature>
<dbReference type="InterPro" id="IPR008250">
    <property type="entry name" value="ATPase_P-typ_transduc_dom_A_sf"/>
</dbReference>
<evidence type="ECO:0000256" key="2">
    <source>
        <dbReference type="ARBA" id="ARBA00022692"/>
    </source>
</evidence>
<dbReference type="SFLD" id="SFLDS00003">
    <property type="entry name" value="Haloacid_Dehalogenase"/>
    <property type="match status" value="1"/>
</dbReference>
<dbReference type="Gene3D" id="2.70.150.10">
    <property type="entry name" value="Calcium-transporting ATPase, cytoplasmic transduction domain A"/>
    <property type="match status" value="1"/>
</dbReference>
<feature type="transmembrane region" description="Helical" evidence="6">
    <location>
        <begin position="214"/>
        <end position="234"/>
    </location>
</feature>
<dbReference type="InterPro" id="IPR023214">
    <property type="entry name" value="HAD_sf"/>
</dbReference>
<keyword evidence="9" id="KW-1185">Reference proteome</keyword>
<evidence type="ECO:0000256" key="6">
    <source>
        <dbReference type="SAM" id="Phobius"/>
    </source>
</evidence>
<evidence type="ECO:0000259" key="7">
    <source>
        <dbReference type="Pfam" id="PF00122"/>
    </source>
</evidence>
<gene>
    <name evidence="8" type="ORF">KCQ71_05830</name>
</gene>
<dbReference type="PROSITE" id="PS00154">
    <property type="entry name" value="ATPASE_E1_E2"/>
    <property type="match status" value="1"/>
</dbReference>
<feature type="transmembrane region" description="Helical" evidence="6">
    <location>
        <begin position="254"/>
        <end position="283"/>
    </location>
</feature>
<dbReference type="Gene3D" id="1.20.1110.10">
    <property type="entry name" value="Calcium-transporting ATPase, transmembrane domain"/>
    <property type="match status" value="1"/>
</dbReference>
<evidence type="ECO:0000256" key="3">
    <source>
        <dbReference type="ARBA" id="ARBA00022967"/>
    </source>
</evidence>
<dbReference type="RefSeq" id="WP_223403795.1">
    <property type="nucleotide sequence ID" value="NZ_JAGSHT010000005.1"/>
</dbReference>
<dbReference type="PRINTS" id="PR00120">
    <property type="entry name" value="HATPASE"/>
</dbReference>
<organism evidence="8 9">
    <name type="scientific">Occultella gossypii</name>
    <dbReference type="NCBI Taxonomy" id="2800820"/>
    <lineage>
        <taxon>Bacteria</taxon>
        <taxon>Bacillati</taxon>
        <taxon>Actinomycetota</taxon>
        <taxon>Actinomycetes</taxon>
        <taxon>Micrococcales</taxon>
        <taxon>Ruaniaceae</taxon>
        <taxon>Occultella</taxon>
    </lineage>
</organism>
<dbReference type="InterPro" id="IPR023298">
    <property type="entry name" value="ATPase_P-typ_TM_dom_sf"/>
</dbReference>
<dbReference type="Gene3D" id="3.40.50.1000">
    <property type="entry name" value="HAD superfamily/HAD-like"/>
    <property type="match status" value="1"/>
</dbReference>
<dbReference type="SUPFAM" id="SSF81653">
    <property type="entry name" value="Calcium ATPase, transduction domain A"/>
    <property type="match status" value="1"/>
</dbReference>
<evidence type="ECO:0000256" key="1">
    <source>
        <dbReference type="ARBA" id="ARBA00004651"/>
    </source>
</evidence>
<accession>A0ABS7S5N4</accession>
<dbReference type="Pfam" id="PF00702">
    <property type="entry name" value="Hydrolase"/>
    <property type="match status" value="1"/>
</dbReference>
<protein>
    <submittedName>
        <fullName evidence="8">HAD-IC family P-type ATPase</fullName>
    </submittedName>
</protein>
<dbReference type="Gene3D" id="3.40.1110.10">
    <property type="entry name" value="Calcium-transporting ATPase, cytoplasmic domain N"/>
    <property type="match status" value="1"/>
</dbReference>
<dbReference type="InterPro" id="IPR023299">
    <property type="entry name" value="ATPase_P-typ_cyto_dom_N"/>
</dbReference>
<evidence type="ECO:0000256" key="4">
    <source>
        <dbReference type="ARBA" id="ARBA00022989"/>
    </source>
</evidence>